<dbReference type="Gene3D" id="2.30.30.60">
    <property type="match status" value="1"/>
</dbReference>
<keyword evidence="3" id="KW-1003">Cell membrane</keyword>
<evidence type="ECO:0000256" key="4">
    <source>
        <dbReference type="ARBA" id="ARBA00022692"/>
    </source>
</evidence>
<dbReference type="InterPro" id="IPR023408">
    <property type="entry name" value="MscS_beta-dom_sf"/>
</dbReference>
<reference evidence="12 13" key="1">
    <citation type="submission" date="2012-11" db="EMBL/GenBank/DDBJ databases">
        <title>FINISHED of Natronococcus occultus SP4, DSM 3396.</title>
        <authorList>
            <consortium name="DOE Joint Genome Institute"/>
            <person name="Eisen J."/>
            <person name="Huntemann M."/>
            <person name="Wei C.-L."/>
            <person name="Han J."/>
            <person name="Detter J.C."/>
            <person name="Han C."/>
            <person name="Tapia R."/>
            <person name="Chen A."/>
            <person name="Kyrpides N."/>
            <person name="Mavromatis K."/>
            <person name="Markowitz V."/>
            <person name="Szeto E."/>
            <person name="Ivanova N."/>
            <person name="Mikhailova N."/>
            <person name="Ovchinnikova G."/>
            <person name="Pagani I."/>
            <person name="Pati A."/>
            <person name="Goodwin L."/>
            <person name="Nordberg H.P."/>
            <person name="Cantor M.N."/>
            <person name="Hua S.X."/>
            <person name="Woyke T."/>
            <person name="Eisen J."/>
            <person name="Klenk H.-P."/>
            <person name="Klenk H.-P."/>
        </authorList>
    </citation>
    <scope>NUCLEOTIDE SEQUENCE [LARGE SCALE GENOMIC DNA]</scope>
    <source>
        <strain evidence="12 13">SP4</strain>
    </source>
</reference>
<feature type="compositionally biased region" description="Basic and acidic residues" evidence="7">
    <location>
        <begin position="361"/>
        <end position="387"/>
    </location>
</feature>
<dbReference type="InterPro" id="IPR049142">
    <property type="entry name" value="MS_channel_1st"/>
</dbReference>
<gene>
    <name evidence="12" type="ORF">Natoc_3940</name>
</gene>
<dbReference type="Gene3D" id="1.10.287.1260">
    <property type="match status" value="1"/>
</dbReference>
<proteinExistence type="inferred from homology"/>
<evidence type="ECO:0000256" key="2">
    <source>
        <dbReference type="ARBA" id="ARBA00008017"/>
    </source>
</evidence>
<evidence type="ECO:0000256" key="5">
    <source>
        <dbReference type="ARBA" id="ARBA00022989"/>
    </source>
</evidence>
<dbReference type="Proteomes" id="UP000010878">
    <property type="component" value="Chromosome"/>
</dbReference>
<dbReference type="GO" id="GO:0005886">
    <property type="term" value="C:plasma membrane"/>
    <property type="evidence" value="ECO:0007669"/>
    <property type="project" value="UniProtKB-SubCell"/>
</dbReference>
<feature type="transmembrane region" description="Helical" evidence="8">
    <location>
        <begin position="30"/>
        <end position="47"/>
    </location>
</feature>
<feature type="domain" description="Mechanosensitive ion channel transmembrane helices 2/3" evidence="11">
    <location>
        <begin position="148"/>
        <end position="186"/>
    </location>
</feature>
<name>L0K680_9EURY</name>
<dbReference type="InterPro" id="IPR045275">
    <property type="entry name" value="MscS_archaea/bacteria_type"/>
</dbReference>
<dbReference type="PANTHER" id="PTHR30221">
    <property type="entry name" value="SMALL-CONDUCTANCE MECHANOSENSITIVE CHANNEL"/>
    <property type="match status" value="1"/>
</dbReference>
<evidence type="ECO:0000313" key="12">
    <source>
        <dbReference type="EMBL" id="AGB39638.1"/>
    </source>
</evidence>
<dbReference type="EMBL" id="CP003929">
    <property type="protein sequence ID" value="AGB39638.1"/>
    <property type="molecule type" value="Genomic_DNA"/>
</dbReference>
<keyword evidence="4 8" id="KW-0812">Transmembrane</keyword>
<evidence type="ECO:0000256" key="3">
    <source>
        <dbReference type="ARBA" id="ARBA00022475"/>
    </source>
</evidence>
<dbReference type="SUPFAM" id="SSF50182">
    <property type="entry name" value="Sm-like ribonucleoproteins"/>
    <property type="match status" value="1"/>
</dbReference>
<feature type="domain" description="Mechanosensitive ion channel MscS C-terminal" evidence="10">
    <location>
        <begin position="262"/>
        <end position="345"/>
    </location>
</feature>
<protein>
    <submittedName>
        <fullName evidence="12">Small-conductance mechanosensitive channel</fullName>
    </submittedName>
</protein>
<evidence type="ECO:0000259" key="10">
    <source>
        <dbReference type="Pfam" id="PF21082"/>
    </source>
</evidence>
<keyword evidence="5 8" id="KW-1133">Transmembrane helix</keyword>
<feature type="region of interest" description="Disordered" evidence="7">
    <location>
        <begin position="358"/>
        <end position="403"/>
    </location>
</feature>
<evidence type="ECO:0000256" key="8">
    <source>
        <dbReference type="SAM" id="Phobius"/>
    </source>
</evidence>
<evidence type="ECO:0000313" key="13">
    <source>
        <dbReference type="Proteomes" id="UP000010878"/>
    </source>
</evidence>
<dbReference type="GO" id="GO:0008381">
    <property type="term" value="F:mechanosensitive monoatomic ion channel activity"/>
    <property type="evidence" value="ECO:0007669"/>
    <property type="project" value="InterPro"/>
</dbReference>
<feature type="transmembrane region" description="Helical" evidence="8">
    <location>
        <begin position="175"/>
        <end position="200"/>
    </location>
</feature>
<feature type="transmembrane region" description="Helical" evidence="8">
    <location>
        <begin position="74"/>
        <end position="97"/>
    </location>
</feature>
<dbReference type="SUPFAM" id="SSF82861">
    <property type="entry name" value="Mechanosensitive channel protein MscS (YggB), transmembrane region"/>
    <property type="match status" value="1"/>
</dbReference>
<dbReference type="InterPro" id="IPR011066">
    <property type="entry name" value="MscS_channel_C_sf"/>
</dbReference>
<feature type="transmembrane region" description="Helical" evidence="8">
    <location>
        <begin position="103"/>
        <end position="124"/>
    </location>
</feature>
<dbReference type="InterPro" id="IPR010920">
    <property type="entry name" value="LSM_dom_sf"/>
</dbReference>
<comment type="subcellular location">
    <subcellularLocation>
        <location evidence="1">Cell membrane</location>
        <topology evidence="1">Multi-pass membrane protein</topology>
    </subcellularLocation>
</comment>
<dbReference type="eggNOG" id="arCOG01568">
    <property type="taxonomic scope" value="Archaea"/>
</dbReference>
<dbReference type="InterPro" id="IPR011014">
    <property type="entry name" value="MscS_channel_TM-2"/>
</dbReference>
<dbReference type="Pfam" id="PF21082">
    <property type="entry name" value="MS_channel_3rd"/>
    <property type="match status" value="1"/>
</dbReference>
<dbReference type="AlphaFoldDB" id="L0K680"/>
<evidence type="ECO:0000256" key="6">
    <source>
        <dbReference type="ARBA" id="ARBA00023136"/>
    </source>
</evidence>
<dbReference type="Pfam" id="PF00924">
    <property type="entry name" value="MS_channel_2nd"/>
    <property type="match status" value="1"/>
</dbReference>
<sequence>MSLQTSSWRWLQVDGVGQSVLSMSLLEWEWLLLSVIIVGSYLLARLVHWLGKRYLPPLGEDEPSSFGRATAEEIYTPLAISILLIGISVALQAFGVIDAQSLLSNAVATALTVLWARAAIRIGSRWLEIANGSGSDYEFAPIFQNFWKIGMVAIAALVIVAIWDLQVTPFLASAGVLGIVIGFAAQDAIGNLIGGIALYFDNTYKPGDVILLEEEMRGTVVDIGIRSTTVLTPENTMVTVPNSVLNSTQVVNQTAPRRHIRVDVSVSAAYGTDYETVERIAMEVCEDAPMIRSSPKPRLLFREFGDSALVFELQAYVAHPLAEIRAVDQLNRRIYDRFNEAGITIPFPQRELSFLDDEGAADQRLDFRERDGPPGGTREPDDDRGESPNEPTESSPSGARTDE</sequence>
<dbReference type="InterPro" id="IPR006685">
    <property type="entry name" value="MscS_channel_2nd"/>
</dbReference>
<dbReference type="KEGG" id="nou:Natoc_3940"/>
<dbReference type="Gene3D" id="3.30.70.100">
    <property type="match status" value="1"/>
</dbReference>
<dbReference type="PANTHER" id="PTHR30221:SF1">
    <property type="entry name" value="SMALL-CONDUCTANCE MECHANOSENSITIVE CHANNEL"/>
    <property type="match status" value="1"/>
</dbReference>
<evidence type="ECO:0000259" key="9">
    <source>
        <dbReference type="Pfam" id="PF00924"/>
    </source>
</evidence>
<evidence type="ECO:0000256" key="1">
    <source>
        <dbReference type="ARBA" id="ARBA00004651"/>
    </source>
</evidence>
<accession>L0K680</accession>
<dbReference type="SUPFAM" id="SSF82689">
    <property type="entry name" value="Mechanosensitive channel protein MscS (YggB), C-terminal domain"/>
    <property type="match status" value="1"/>
</dbReference>
<dbReference type="OrthoDB" id="121853at2157"/>
<feature type="domain" description="Mechanosensitive ion channel MscS" evidence="9">
    <location>
        <begin position="187"/>
        <end position="254"/>
    </location>
</feature>
<dbReference type="HOGENOM" id="CLU_037945_0_1_2"/>
<keyword evidence="6 8" id="KW-0472">Membrane</keyword>
<keyword evidence="13" id="KW-1185">Reference proteome</keyword>
<feature type="transmembrane region" description="Helical" evidence="8">
    <location>
        <begin position="145"/>
        <end position="163"/>
    </location>
</feature>
<evidence type="ECO:0000256" key="7">
    <source>
        <dbReference type="SAM" id="MobiDB-lite"/>
    </source>
</evidence>
<dbReference type="STRING" id="694430.Natoc_3940"/>
<dbReference type="InterPro" id="IPR049278">
    <property type="entry name" value="MS_channel_C"/>
</dbReference>
<dbReference type="GeneID" id="14403032"/>
<dbReference type="Pfam" id="PF21088">
    <property type="entry name" value="MS_channel_1st"/>
    <property type="match status" value="1"/>
</dbReference>
<feature type="compositionally biased region" description="Low complexity" evidence="7">
    <location>
        <begin position="388"/>
        <end position="397"/>
    </location>
</feature>
<dbReference type="RefSeq" id="WP_015323072.1">
    <property type="nucleotide sequence ID" value="NC_019974.1"/>
</dbReference>
<evidence type="ECO:0000259" key="11">
    <source>
        <dbReference type="Pfam" id="PF21088"/>
    </source>
</evidence>
<organism evidence="12 13">
    <name type="scientific">Natronococcus occultus SP4</name>
    <dbReference type="NCBI Taxonomy" id="694430"/>
    <lineage>
        <taxon>Archaea</taxon>
        <taxon>Methanobacteriati</taxon>
        <taxon>Methanobacteriota</taxon>
        <taxon>Stenosarchaea group</taxon>
        <taxon>Halobacteria</taxon>
        <taxon>Halobacteriales</taxon>
        <taxon>Natrialbaceae</taxon>
        <taxon>Natronococcus</taxon>
    </lineage>
</organism>
<comment type="similarity">
    <text evidence="2">Belongs to the MscS (TC 1.A.23) family.</text>
</comment>